<dbReference type="InterPro" id="IPR029065">
    <property type="entry name" value="Enolase_C-like"/>
</dbReference>
<gene>
    <name evidence="2" type="ORF">METZ01_LOCUS372569</name>
</gene>
<protein>
    <recommendedName>
        <fullName evidence="1">Enolase C-terminal domain-containing protein</fullName>
    </recommendedName>
</protein>
<proteinExistence type="predicted"/>
<dbReference type="Pfam" id="PF13378">
    <property type="entry name" value="MR_MLE_C"/>
    <property type="match status" value="1"/>
</dbReference>
<feature type="domain" description="Enolase C-terminal" evidence="1">
    <location>
        <begin position="1"/>
        <end position="137"/>
    </location>
</feature>
<dbReference type="AlphaFoldDB" id="A0A382TD41"/>
<organism evidence="2">
    <name type="scientific">marine metagenome</name>
    <dbReference type="NCBI Taxonomy" id="408172"/>
    <lineage>
        <taxon>unclassified sequences</taxon>
        <taxon>metagenomes</taxon>
        <taxon>ecological metagenomes</taxon>
    </lineage>
</organism>
<accession>A0A382TD41</accession>
<sequence length="147" mass="15920">IEDPIPRDDLILYKRLKEETSLPIAPHLQNPREAIEVVQLGAADAFNIGPSDWMFVHMARIGEDAGLPVWTASNVDLGLFDVYRLQAALAAPNCTYGSDICGNFVHEHSLLKKSLVVDGVAPAPEGPGLGVELDEEAVKRYTVTEGA</sequence>
<name>A0A382TD41_9ZZZZ</name>
<evidence type="ECO:0000259" key="1">
    <source>
        <dbReference type="Pfam" id="PF13378"/>
    </source>
</evidence>
<dbReference type="Gene3D" id="3.20.20.120">
    <property type="entry name" value="Enolase-like C-terminal domain"/>
    <property type="match status" value="1"/>
</dbReference>
<evidence type="ECO:0000313" key="2">
    <source>
        <dbReference type="EMBL" id="SVD19715.1"/>
    </source>
</evidence>
<dbReference type="SUPFAM" id="SSF51604">
    <property type="entry name" value="Enolase C-terminal domain-like"/>
    <property type="match status" value="1"/>
</dbReference>
<feature type="non-terminal residue" evidence="2">
    <location>
        <position position="1"/>
    </location>
</feature>
<dbReference type="EMBL" id="UINC01135518">
    <property type="protein sequence ID" value="SVD19715.1"/>
    <property type="molecule type" value="Genomic_DNA"/>
</dbReference>
<dbReference type="InterPro" id="IPR036849">
    <property type="entry name" value="Enolase-like_C_sf"/>
</dbReference>
<reference evidence="2" key="1">
    <citation type="submission" date="2018-05" db="EMBL/GenBank/DDBJ databases">
        <authorList>
            <person name="Lanie J.A."/>
            <person name="Ng W.-L."/>
            <person name="Kazmierczak K.M."/>
            <person name="Andrzejewski T.M."/>
            <person name="Davidsen T.M."/>
            <person name="Wayne K.J."/>
            <person name="Tettelin H."/>
            <person name="Glass J.I."/>
            <person name="Rusch D."/>
            <person name="Podicherti R."/>
            <person name="Tsui H.-C.T."/>
            <person name="Winkler M.E."/>
        </authorList>
    </citation>
    <scope>NUCLEOTIDE SEQUENCE</scope>
</reference>